<name>A0A1D6MR03_MAIZE</name>
<dbReference type="InParanoid" id="A0A1D6MR03"/>
<dbReference type="AlphaFoldDB" id="A0A1D6MR03"/>
<feature type="non-terminal residue" evidence="1">
    <location>
        <position position="31"/>
    </location>
</feature>
<protein>
    <submittedName>
        <fullName evidence="1">Uncharacterized protein</fullName>
    </submittedName>
</protein>
<accession>A0A1D6MR03</accession>
<organism evidence="1">
    <name type="scientific">Zea mays</name>
    <name type="common">Maize</name>
    <dbReference type="NCBI Taxonomy" id="4577"/>
    <lineage>
        <taxon>Eukaryota</taxon>
        <taxon>Viridiplantae</taxon>
        <taxon>Streptophyta</taxon>
        <taxon>Embryophyta</taxon>
        <taxon>Tracheophyta</taxon>
        <taxon>Spermatophyta</taxon>
        <taxon>Magnoliopsida</taxon>
        <taxon>Liliopsida</taxon>
        <taxon>Poales</taxon>
        <taxon>Poaceae</taxon>
        <taxon>PACMAD clade</taxon>
        <taxon>Panicoideae</taxon>
        <taxon>Andropogonodae</taxon>
        <taxon>Andropogoneae</taxon>
        <taxon>Tripsacinae</taxon>
        <taxon>Zea</taxon>
    </lineage>
</organism>
<gene>
    <name evidence="1" type="ORF">ZEAMMB73_Zm00001d040474</name>
</gene>
<evidence type="ECO:0000313" key="1">
    <source>
        <dbReference type="EMBL" id="ONM31429.1"/>
    </source>
</evidence>
<dbReference type="EMBL" id="CM007649">
    <property type="protein sequence ID" value="ONM31429.1"/>
    <property type="molecule type" value="Genomic_DNA"/>
</dbReference>
<reference evidence="1" key="1">
    <citation type="submission" date="2015-12" db="EMBL/GenBank/DDBJ databases">
        <title>Update maize B73 reference genome by single molecule sequencing technologies.</title>
        <authorList>
            <consortium name="Maize Genome Sequencing Project"/>
            <person name="Ware D."/>
        </authorList>
    </citation>
    <scope>NUCLEOTIDE SEQUENCE [LARGE SCALE GENOMIC DNA]</scope>
    <source>
        <tissue evidence="1">Seedling</tissue>
    </source>
</reference>
<proteinExistence type="predicted"/>
<sequence length="31" mass="3201">MSVATPRRSATAAPGHRRAIAVAEESPEPAL</sequence>